<feature type="region of interest" description="Disordered" evidence="1">
    <location>
        <begin position="138"/>
        <end position="161"/>
    </location>
</feature>
<organism evidence="2 3">
    <name type="scientific">Ficus carica</name>
    <name type="common">Common fig</name>
    <dbReference type="NCBI Taxonomy" id="3494"/>
    <lineage>
        <taxon>Eukaryota</taxon>
        <taxon>Viridiplantae</taxon>
        <taxon>Streptophyta</taxon>
        <taxon>Embryophyta</taxon>
        <taxon>Tracheophyta</taxon>
        <taxon>Spermatophyta</taxon>
        <taxon>Magnoliopsida</taxon>
        <taxon>eudicotyledons</taxon>
        <taxon>Gunneridae</taxon>
        <taxon>Pentapetalae</taxon>
        <taxon>rosids</taxon>
        <taxon>fabids</taxon>
        <taxon>Rosales</taxon>
        <taxon>Moraceae</taxon>
        <taxon>Ficeae</taxon>
        <taxon>Ficus</taxon>
    </lineage>
</organism>
<keyword evidence="3" id="KW-1185">Reference proteome</keyword>
<dbReference type="PANTHER" id="PTHR33240:SF8">
    <property type="entry name" value="OS03G0439900 PROTEIN"/>
    <property type="match status" value="1"/>
</dbReference>
<dbReference type="PANTHER" id="PTHR33240">
    <property type="entry name" value="OS08G0508500 PROTEIN"/>
    <property type="match status" value="1"/>
</dbReference>
<comment type="caution">
    <text evidence="2">The sequence shown here is derived from an EMBL/GenBank/DDBJ whole genome shotgun (WGS) entry which is preliminary data.</text>
</comment>
<evidence type="ECO:0000313" key="3">
    <source>
        <dbReference type="Proteomes" id="UP001187192"/>
    </source>
</evidence>
<reference evidence="2" key="1">
    <citation type="submission" date="2023-07" db="EMBL/GenBank/DDBJ databases">
        <title>draft genome sequence of fig (Ficus carica).</title>
        <authorList>
            <person name="Takahashi T."/>
            <person name="Nishimura K."/>
        </authorList>
    </citation>
    <scope>NUCLEOTIDE SEQUENCE</scope>
</reference>
<dbReference type="Proteomes" id="UP001187192">
    <property type="component" value="Unassembled WGS sequence"/>
</dbReference>
<dbReference type="EMBL" id="BTGU01000028">
    <property type="protein sequence ID" value="GMN48524.1"/>
    <property type="molecule type" value="Genomic_DNA"/>
</dbReference>
<feature type="region of interest" description="Disordered" evidence="1">
    <location>
        <begin position="190"/>
        <end position="220"/>
    </location>
</feature>
<protein>
    <submittedName>
        <fullName evidence="2">Uncharacterized protein</fullName>
    </submittedName>
</protein>
<dbReference type="CDD" id="cd00303">
    <property type="entry name" value="retropepsin_like"/>
    <property type="match status" value="1"/>
</dbReference>
<name>A0AA88A2T8_FICCA</name>
<evidence type="ECO:0000256" key="1">
    <source>
        <dbReference type="SAM" id="MobiDB-lite"/>
    </source>
</evidence>
<proteinExistence type="predicted"/>
<sequence length="220" mass="23343">MDAFSRLKIEGAALTPARTPLYGFSGECDRAAGTVSLPVTIGDGPERVTRMVEFIVVDRPSVYNVILGRPTLNAIKAVVSTYHLAMKVPAEGGVGVFRGNQEGARKCYMEAVNKVCLKAPAPITVATVFAMDEAEAPSGDVARGGDPEASGQSGQRWKLSYDRAPTRIGRARLGPTCPCRHLLCSSRTTGLMTGHRPELDVPDQDPPTGSHLQPTKVGVG</sequence>
<gene>
    <name evidence="2" type="ORF">TIFTF001_017697</name>
</gene>
<dbReference type="AlphaFoldDB" id="A0AA88A2T8"/>
<accession>A0AA88A2T8</accession>
<evidence type="ECO:0000313" key="2">
    <source>
        <dbReference type="EMBL" id="GMN48524.1"/>
    </source>
</evidence>